<sequence length="84" mass="8927">MKGKFLYVVVVAMLSGGLVGAVLTALWGMNVAEFGGIPAALVGAVIGTVWPKNRYDRSGALYYAGIASALIGWWLFITFYNPAI</sequence>
<accession>A0A1F4X619</accession>
<proteinExistence type="predicted"/>
<keyword evidence="1" id="KW-1133">Transmembrane helix</keyword>
<dbReference type="EMBL" id="MEWG01000027">
    <property type="protein sequence ID" value="OGC77069.1"/>
    <property type="molecule type" value="Genomic_DNA"/>
</dbReference>
<protein>
    <submittedName>
        <fullName evidence="2">Uncharacterized protein</fullName>
    </submittedName>
</protein>
<dbReference type="AlphaFoldDB" id="A0A1F4X619"/>
<evidence type="ECO:0000256" key="1">
    <source>
        <dbReference type="SAM" id="Phobius"/>
    </source>
</evidence>
<name>A0A1F4X619_UNCKA</name>
<reference evidence="2 3" key="1">
    <citation type="journal article" date="2016" name="Nat. Commun.">
        <title>Thousands of microbial genomes shed light on interconnected biogeochemical processes in an aquifer system.</title>
        <authorList>
            <person name="Anantharaman K."/>
            <person name="Brown C.T."/>
            <person name="Hug L.A."/>
            <person name="Sharon I."/>
            <person name="Castelle C.J."/>
            <person name="Probst A.J."/>
            <person name="Thomas B.C."/>
            <person name="Singh A."/>
            <person name="Wilkins M.J."/>
            <person name="Karaoz U."/>
            <person name="Brodie E.L."/>
            <person name="Williams K.H."/>
            <person name="Hubbard S.S."/>
            <person name="Banfield J.F."/>
        </authorList>
    </citation>
    <scope>NUCLEOTIDE SEQUENCE [LARGE SCALE GENOMIC DNA]</scope>
</reference>
<organism evidence="2 3">
    <name type="scientific">candidate division WWE3 bacterium RIFOXYD1_FULL_39_9</name>
    <dbReference type="NCBI Taxonomy" id="1802649"/>
    <lineage>
        <taxon>Bacteria</taxon>
        <taxon>Katanobacteria</taxon>
    </lineage>
</organism>
<dbReference type="Proteomes" id="UP000176815">
    <property type="component" value="Unassembled WGS sequence"/>
</dbReference>
<feature type="transmembrane region" description="Helical" evidence="1">
    <location>
        <begin position="34"/>
        <end position="51"/>
    </location>
</feature>
<evidence type="ECO:0000313" key="3">
    <source>
        <dbReference type="Proteomes" id="UP000176815"/>
    </source>
</evidence>
<keyword evidence="1" id="KW-0812">Transmembrane</keyword>
<gene>
    <name evidence="2" type="ORF">A2619_01585</name>
</gene>
<comment type="caution">
    <text evidence="2">The sequence shown here is derived from an EMBL/GenBank/DDBJ whole genome shotgun (WGS) entry which is preliminary data.</text>
</comment>
<feature type="transmembrane region" description="Helical" evidence="1">
    <location>
        <begin position="60"/>
        <end position="80"/>
    </location>
</feature>
<evidence type="ECO:0000313" key="2">
    <source>
        <dbReference type="EMBL" id="OGC77069.1"/>
    </source>
</evidence>
<keyword evidence="1" id="KW-0472">Membrane</keyword>
<feature type="transmembrane region" description="Helical" evidence="1">
    <location>
        <begin position="5"/>
        <end position="28"/>
    </location>
</feature>